<reference evidence="2" key="1">
    <citation type="submission" date="2020-03" db="EMBL/GenBank/DDBJ databases">
        <authorList>
            <person name="He L."/>
        </authorList>
    </citation>
    <scope>NUCLEOTIDE SEQUENCE</scope>
    <source>
        <strain evidence="2">CkLH20</strain>
    </source>
</reference>
<name>A0A9P6HUT3_9PEZI</name>
<keyword evidence="1" id="KW-1133">Transmembrane helix</keyword>
<keyword evidence="1" id="KW-0812">Transmembrane</keyword>
<feature type="transmembrane region" description="Helical" evidence="1">
    <location>
        <begin position="263"/>
        <end position="283"/>
    </location>
</feature>
<evidence type="ECO:0008006" key="4">
    <source>
        <dbReference type="Google" id="ProtNLM"/>
    </source>
</evidence>
<dbReference type="Proteomes" id="UP000781932">
    <property type="component" value="Unassembled WGS sequence"/>
</dbReference>
<evidence type="ECO:0000313" key="3">
    <source>
        <dbReference type="Proteomes" id="UP000781932"/>
    </source>
</evidence>
<keyword evidence="1" id="KW-0472">Membrane</keyword>
<keyword evidence="3" id="KW-1185">Reference proteome</keyword>
<reference evidence="2" key="2">
    <citation type="submission" date="2020-11" db="EMBL/GenBank/DDBJ databases">
        <title>Whole genome sequencing of Colletotrichum sp.</title>
        <authorList>
            <person name="Li H."/>
        </authorList>
    </citation>
    <scope>NUCLEOTIDE SEQUENCE</scope>
    <source>
        <strain evidence="2">CkLH20</strain>
    </source>
</reference>
<comment type="caution">
    <text evidence="2">The sequence shown here is derived from an EMBL/GenBank/DDBJ whole genome shotgun (WGS) entry which is preliminary data.</text>
</comment>
<organism evidence="2 3">
    <name type="scientific">Colletotrichum karsti</name>
    <dbReference type="NCBI Taxonomy" id="1095194"/>
    <lineage>
        <taxon>Eukaryota</taxon>
        <taxon>Fungi</taxon>
        <taxon>Dikarya</taxon>
        <taxon>Ascomycota</taxon>
        <taxon>Pezizomycotina</taxon>
        <taxon>Sordariomycetes</taxon>
        <taxon>Hypocreomycetidae</taxon>
        <taxon>Glomerellales</taxon>
        <taxon>Glomerellaceae</taxon>
        <taxon>Colletotrichum</taxon>
        <taxon>Colletotrichum boninense species complex</taxon>
    </lineage>
</organism>
<evidence type="ECO:0000313" key="2">
    <source>
        <dbReference type="EMBL" id="KAF9871497.1"/>
    </source>
</evidence>
<dbReference type="GeneID" id="62166932"/>
<evidence type="ECO:0000256" key="1">
    <source>
        <dbReference type="SAM" id="Phobius"/>
    </source>
</evidence>
<feature type="transmembrane region" description="Helical" evidence="1">
    <location>
        <begin position="220"/>
        <end position="243"/>
    </location>
</feature>
<dbReference type="AlphaFoldDB" id="A0A9P6HUT3"/>
<proteinExistence type="predicted"/>
<accession>A0A9P6HUT3</accession>
<dbReference type="OrthoDB" id="4818293at2759"/>
<dbReference type="EMBL" id="JAATWM020000045">
    <property type="protein sequence ID" value="KAF9871497.1"/>
    <property type="molecule type" value="Genomic_DNA"/>
</dbReference>
<feature type="transmembrane region" description="Helical" evidence="1">
    <location>
        <begin position="20"/>
        <end position="45"/>
    </location>
</feature>
<sequence length="329" mass="36697">MEKLTTTKKPGMRQRTRTALLALAYALSAYTGIVQLLNLVAGTWITRNADGTQRLGLSSLSIVKFDGIVPSPSKPGSYLVTMHFFLSSFGYEYHADSTAALVSSQPDLPRHFIEIGEKLGAPSTSWDCFRSTGQCTSPFFDSFRFSNYDMPPALPYFTHLYSIIFLILLLTIEALIHLRPSSLQCQCYFPFFKRVCPCPRGSRAEIEALPSTFWDRYRMWMWPMLPVAVFLPAFCLLLNGMLLRNYVNRPSAGNVNAQFGTGFIVLQSTSVAAALMAVLCLYARRLLGQRSSWMEQQGAVAIEALLAQEALREKEYSDAEPEAPLSPAP</sequence>
<dbReference type="RefSeq" id="XP_038740958.1">
    <property type="nucleotide sequence ID" value="XM_038893858.1"/>
</dbReference>
<protein>
    <recommendedName>
        <fullName evidence="4">Transmembrane protein</fullName>
    </recommendedName>
</protein>
<gene>
    <name evidence="2" type="ORF">CkaCkLH20_11144</name>
</gene>
<feature type="transmembrane region" description="Helical" evidence="1">
    <location>
        <begin position="156"/>
        <end position="176"/>
    </location>
</feature>